<feature type="signal peptide" evidence="2">
    <location>
        <begin position="1"/>
        <end position="22"/>
    </location>
</feature>
<dbReference type="PROSITE" id="PS51257">
    <property type="entry name" value="PROKAR_LIPOPROTEIN"/>
    <property type="match status" value="1"/>
</dbReference>
<dbReference type="KEGG" id="samy:DB32_007492"/>
<proteinExistence type="predicted"/>
<sequence length="526" mass="56758">MHLHVRSLRNLFTVLCSVALLAACAVTHEDVDTWIGTVRGPGKIKAVLLSDKYDDELRIHAGLALVRMERQDVEGVTELQSALRQLDDETRRRIVDGMTPGLLELMRGEGQPQQAEEGPPPTLQVRAKDAAFLVLQYASPTQQGQLTDGVVGWFVEDFNGRSLAGNFSAEQVVRQLGAPAAQRLVDAMNARIPQQALVKIAELVAALGSPETKTRAAERLVAIEREMEGPEFGTWLGERIRTQLAAAGGAAPDDARVQAAVALNREQFITTGALPAMHHLADQPTVSNRLLEMATQTAGSTEDRRVVALQAMEGHVRPDQNATLLALALDQSSPVRVRDYAFDRIADSRAREAIPQLWPLATSADNAQWRQRWRVGSLILTLGGPEILPEWLGRLPNARDIQYAREELNGYATRIAAMRPEPDALMTAQLASPNWWNRAIALYYFERQGDEADLPRIQAMAGDTTATRGEHWEEHDTVGKIAQDVVTAIRERMTRGAAGAGATGATGAGGTGGAAAGGAGSAGAPG</sequence>
<dbReference type="AlphaFoldDB" id="A0A0F6W8Q7"/>
<evidence type="ECO:0000313" key="4">
    <source>
        <dbReference type="Proteomes" id="UP000034883"/>
    </source>
</evidence>
<organism evidence="3 4">
    <name type="scientific">Sandaracinus amylolyticus</name>
    <dbReference type="NCBI Taxonomy" id="927083"/>
    <lineage>
        <taxon>Bacteria</taxon>
        <taxon>Pseudomonadati</taxon>
        <taxon>Myxococcota</taxon>
        <taxon>Polyangia</taxon>
        <taxon>Polyangiales</taxon>
        <taxon>Sandaracinaceae</taxon>
        <taxon>Sandaracinus</taxon>
    </lineage>
</organism>
<dbReference type="STRING" id="927083.DB32_007492"/>
<evidence type="ECO:0008006" key="5">
    <source>
        <dbReference type="Google" id="ProtNLM"/>
    </source>
</evidence>
<feature type="region of interest" description="Disordered" evidence="1">
    <location>
        <begin position="497"/>
        <end position="526"/>
    </location>
</feature>
<feature type="compositionally biased region" description="Gly residues" evidence="1">
    <location>
        <begin position="498"/>
        <end position="526"/>
    </location>
</feature>
<accession>A0A0F6W8Q7</accession>
<dbReference type="Proteomes" id="UP000034883">
    <property type="component" value="Chromosome"/>
</dbReference>
<name>A0A0F6W8Q7_9BACT</name>
<reference evidence="3 4" key="1">
    <citation type="submission" date="2015-03" db="EMBL/GenBank/DDBJ databases">
        <title>Genome assembly of Sandaracinus amylolyticus DSM 53668.</title>
        <authorList>
            <person name="Sharma G."/>
            <person name="Subramanian S."/>
        </authorList>
    </citation>
    <scope>NUCLEOTIDE SEQUENCE [LARGE SCALE GENOMIC DNA]</scope>
    <source>
        <strain evidence="3 4">DSM 53668</strain>
    </source>
</reference>
<keyword evidence="2" id="KW-0732">Signal</keyword>
<dbReference type="RefSeq" id="WP_053237315.1">
    <property type="nucleotide sequence ID" value="NZ_CP011125.1"/>
</dbReference>
<feature type="chain" id="PRO_5002511258" description="HEAT repeat domain-containing protein" evidence="2">
    <location>
        <begin position="23"/>
        <end position="526"/>
    </location>
</feature>
<dbReference type="EMBL" id="CP011125">
    <property type="protein sequence ID" value="AKF10343.1"/>
    <property type="molecule type" value="Genomic_DNA"/>
</dbReference>
<evidence type="ECO:0000313" key="3">
    <source>
        <dbReference type="EMBL" id="AKF10343.1"/>
    </source>
</evidence>
<evidence type="ECO:0000256" key="1">
    <source>
        <dbReference type="SAM" id="MobiDB-lite"/>
    </source>
</evidence>
<keyword evidence="4" id="KW-1185">Reference proteome</keyword>
<gene>
    <name evidence="3" type="ORF">DB32_007492</name>
</gene>
<evidence type="ECO:0000256" key="2">
    <source>
        <dbReference type="SAM" id="SignalP"/>
    </source>
</evidence>
<protein>
    <recommendedName>
        <fullName evidence="5">HEAT repeat domain-containing protein</fullName>
    </recommendedName>
</protein>